<evidence type="ECO:0000256" key="3">
    <source>
        <dbReference type="PIRSR" id="PIRSR000862-1"/>
    </source>
</evidence>
<dbReference type="AlphaFoldDB" id="W1NMY6"/>
<comment type="similarity">
    <text evidence="1 2">Belongs to the AB hydrolase superfamily. Lipase family.</text>
</comment>
<dbReference type="GO" id="GO:0016042">
    <property type="term" value="P:lipid catabolic process"/>
    <property type="evidence" value="ECO:0007669"/>
    <property type="project" value="UniProtKB-KW"/>
</dbReference>
<dbReference type="OMA" id="GTMHQIG"/>
<keyword evidence="2" id="KW-0378">Hydrolase</keyword>
<evidence type="ECO:0000259" key="5">
    <source>
        <dbReference type="Pfam" id="PF04083"/>
    </source>
</evidence>
<dbReference type="Pfam" id="PF04083">
    <property type="entry name" value="Abhydro_lipase"/>
    <property type="match status" value="1"/>
</dbReference>
<feature type="active site" description="Charge relay system" evidence="3">
    <location>
        <position position="346"/>
    </location>
</feature>
<keyword evidence="2" id="KW-0442">Lipid degradation</keyword>
<evidence type="ECO:0000256" key="1">
    <source>
        <dbReference type="ARBA" id="ARBA00010701"/>
    </source>
</evidence>
<dbReference type="EMBL" id="KI396637">
    <property type="protein sequence ID" value="ERM96918.1"/>
    <property type="molecule type" value="Genomic_DNA"/>
</dbReference>
<keyword evidence="7" id="KW-1185">Reference proteome</keyword>
<evidence type="ECO:0000313" key="6">
    <source>
        <dbReference type="EMBL" id="ERM96918.1"/>
    </source>
</evidence>
<dbReference type="OrthoDB" id="9974421at2759"/>
<reference evidence="7" key="1">
    <citation type="journal article" date="2013" name="Science">
        <title>The Amborella genome and the evolution of flowering plants.</title>
        <authorList>
            <consortium name="Amborella Genome Project"/>
        </authorList>
    </citation>
    <scope>NUCLEOTIDE SEQUENCE [LARGE SCALE GENOMIC DNA]</scope>
</reference>
<dbReference type="InterPro" id="IPR025483">
    <property type="entry name" value="Lipase_euk"/>
</dbReference>
<keyword evidence="2" id="KW-0443">Lipid metabolism</keyword>
<dbReference type="PIRSF" id="PIRSF000862">
    <property type="entry name" value="Steryl_ester_lip"/>
    <property type="match status" value="1"/>
</dbReference>
<dbReference type="PANTHER" id="PTHR11005">
    <property type="entry name" value="LYSOSOMAL ACID LIPASE-RELATED"/>
    <property type="match status" value="1"/>
</dbReference>
<accession>W1NMY6</accession>
<dbReference type="Gene3D" id="3.40.50.1820">
    <property type="entry name" value="alpha/beta hydrolase"/>
    <property type="match status" value="1"/>
</dbReference>
<evidence type="ECO:0000256" key="4">
    <source>
        <dbReference type="SAM" id="SignalP"/>
    </source>
</evidence>
<dbReference type="HOGENOM" id="CLU_010974_1_1_1"/>
<keyword evidence="4" id="KW-0732">Signal</keyword>
<dbReference type="FunFam" id="3.40.50.1820:FF:000126">
    <property type="entry name" value="Lipase"/>
    <property type="match status" value="1"/>
</dbReference>
<gene>
    <name evidence="6" type="ORF">AMTR_s00074p00116330</name>
</gene>
<dbReference type="Proteomes" id="UP000017836">
    <property type="component" value="Unassembled WGS sequence"/>
</dbReference>
<dbReference type="GO" id="GO:0016298">
    <property type="term" value="F:lipase activity"/>
    <property type="evidence" value="ECO:0000318"/>
    <property type="project" value="GO_Central"/>
</dbReference>
<name>W1NMY6_AMBTC</name>
<proteinExistence type="inferred from homology"/>
<protein>
    <recommendedName>
        <fullName evidence="2">Lipase</fullName>
    </recommendedName>
</protein>
<dbReference type="eggNOG" id="KOG2624">
    <property type="taxonomic scope" value="Eukaryota"/>
</dbReference>
<feature type="signal peptide" evidence="4">
    <location>
        <begin position="1"/>
        <end position="20"/>
    </location>
</feature>
<evidence type="ECO:0000256" key="2">
    <source>
        <dbReference type="PIRNR" id="PIRNR000862"/>
    </source>
</evidence>
<feature type="active site" description="Nucleophile" evidence="3">
    <location>
        <position position="176"/>
    </location>
</feature>
<feature type="domain" description="Partial AB-hydrolase lipase" evidence="5">
    <location>
        <begin position="43"/>
        <end position="101"/>
    </location>
</feature>
<dbReference type="Gramene" id="ERM96918">
    <property type="protein sequence ID" value="ERM96918"/>
    <property type="gene ID" value="AMTR_s00074p00116330"/>
</dbReference>
<organism evidence="6 7">
    <name type="scientific">Amborella trichopoda</name>
    <dbReference type="NCBI Taxonomy" id="13333"/>
    <lineage>
        <taxon>Eukaryota</taxon>
        <taxon>Viridiplantae</taxon>
        <taxon>Streptophyta</taxon>
        <taxon>Embryophyta</taxon>
        <taxon>Tracheophyta</taxon>
        <taxon>Spermatophyta</taxon>
        <taxon>Magnoliopsida</taxon>
        <taxon>Amborellales</taxon>
        <taxon>Amborellaceae</taxon>
        <taxon>Amborella</taxon>
    </lineage>
</organism>
<dbReference type="STRING" id="13333.W1NMY6"/>
<sequence>MVTVTGLGAISSLMITSCLAVLTHSVLTTYLDAPGPSPAGICSSVVQPYGYSCEEHTVTTKDGYILSVQRIPHGKRGSKISGQPVLLQHGVLMDGLTWLLNPPDQSLAYVLAESGFDVWIPNTRGTHFSRAHTSLQPTDPAYWNWSWDELAAYDLPAVFGYVHGQTGQKINYVGHSQGTLMALASFSQGKLMDTVRSAALLSPIAYLSHMSSAIGQLAAKAFVGEVTNWLGIAEFNPKGQAVAKFLKALCANPGIDCYDLMTSFTGKNCCLNSSTVELFLRYEPQSSSSKNMVHLAQMVRNGKIEMYNYGNPNDNMKHYGQADPPTYNMSNIPRQLPLFLSYGGQDALSVTKDVELLQDSLKFHEGDELTVQYIDNYAHADFVMGVSAKHTVYDPLIAFFNRH</sequence>
<dbReference type="KEGG" id="atr:18424866"/>
<feature type="active site" description="Charge relay system" evidence="3">
    <location>
        <position position="379"/>
    </location>
</feature>
<dbReference type="InterPro" id="IPR006693">
    <property type="entry name" value="AB_hydrolase_lipase"/>
</dbReference>
<dbReference type="SUPFAM" id="SSF53474">
    <property type="entry name" value="alpha/beta-Hydrolases"/>
    <property type="match status" value="1"/>
</dbReference>
<dbReference type="GO" id="GO:0006629">
    <property type="term" value="P:lipid metabolic process"/>
    <property type="evidence" value="ECO:0000318"/>
    <property type="project" value="GO_Central"/>
</dbReference>
<feature type="chain" id="PRO_5004807323" description="Lipase" evidence="4">
    <location>
        <begin position="21"/>
        <end position="403"/>
    </location>
</feature>
<dbReference type="InterPro" id="IPR029058">
    <property type="entry name" value="AB_hydrolase_fold"/>
</dbReference>
<evidence type="ECO:0000313" key="7">
    <source>
        <dbReference type="Proteomes" id="UP000017836"/>
    </source>
</evidence>